<organism evidence="1 2">
    <name type="scientific">Mesorhizobium helmanticense</name>
    <dbReference type="NCBI Taxonomy" id="1776423"/>
    <lineage>
        <taxon>Bacteria</taxon>
        <taxon>Pseudomonadati</taxon>
        <taxon>Pseudomonadota</taxon>
        <taxon>Alphaproteobacteria</taxon>
        <taxon>Hyphomicrobiales</taxon>
        <taxon>Phyllobacteriaceae</taxon>
        <taxon>Mesorhizobium</taxon>
    </lineage>
</organism>
<proteinExistence type="predicted"/>
<dbReference type="OrthoDB" id="5918636at2"/>
<accession>A0A2T4ILU8</accession>
<dbReference type="EMBL" id="PZJX01000061">
    <property type="protein sequence ID" value="PTE06627.1"/>
    <property type="molecule type" value="Genomic_DNA"/>
</dbReference>
<gene>
    <name evidence="1" type="ORF">C9427_30910</name>
</gene>
<evidence type="ECO:0000313" key="2">
    <source>
        <dbReference type="Proteomes" id="UP000240259"/>
    </source>
</evidence>
<evidence type="ECO:0008006" key="3">
    <source>
        <dbReference type="Google" id="ProtNLM"/>
    </source>
</evidence>
<dbReference type="InterPro" id="IPR025332">
    <property type="entry name" value="DUF4238"/>
</dbReference>
<protein>
    <recommendedName>
        <fullName evidence="3">DUF4238 domain-containing protein</fullName>
    </recommendedName>
</protein>
<reference evidence="1 2" key="1">
    <citation type="submission" date="2018-03" db="EMBL/GenBank/DDBJ databases">
        <title>Genome sequence of the symbiotic type strain Mesorhizobium helmanticense CSLC115NT isolated from Lotus corniculatus nodules.</title>
        <authorList>
            <person name="Sannazzaro A.I."/>
            <person name="Torres Tejerizo G.A."/>
            <person name="Dip D."/>
            <person name="Caballero M."/>
            <person name="Pistorio M."/>
            <person name="Estrella M.J."/>
        </authorList>
    </citation>
    <scope>NUCLEOTIDE SEQUENCE [LARGE SCALE GENOMIC DNA]</scope>
    <source>
        <strain evidence="1 2">CSLC115N</strain>
    </source>
</reference>
<dbReference type="AlphaFoldDB" id="A0A2T4ILU8"/>
<comment type="caution">
    <text evidence="1">The sequence shown here is derived from an EMBL/GenBank/DDBJ whole genome shotgun (WGS) entry which is preliminary data.</text>
</comment>
<dbReference type="Proteomes" id="UP000240259">
    <property type="component" value="Unassembled WGS sequence"/>
</dbReference>
<sequence>MSDPKDHHYLAQFYLAKWVGPDGLVCRYSRPHGDRVVRKRVSPRGTGFEEHLYSMRTPEAPPDAGMEQTFMSRLDSEAATALEQLEDGLPDSKWDPRLRSAWSRFVWAQSIRTPGEIAQLKSSVKEAWSAAIPELQQRYAELRPEGAPESVEEYFANLDPYDVDRFALGVARKSMDHSRIGQVLNNMRWRVIDFASCGIPLLTSDRPVWMTATFVEPDTFLLMPIGPTRLFVAAPQVSTLTRIAAQDRRKHAKNLNKLTVQHAVKFVFGSDDRDLAFVQKHFASRRHATHMERLAALRGHRIVANDSPAKKA</sequence>
<evidence type="ECO:0000313" key="1">
    <source>
        <dbReference type="EMBL" id="PTE06627.1"/>
    </source>
</evidence>
<dbReference type="Pfam" id="PF14022">
    <property type="entry name" value="DUF4238"/>
    <property type="match status" value="1"/>
</dbReference>
<name>A0A2T4ILU8_9HYPH</name>
<dbReference type="RefSeq" id="WP_107652797.1">
    <property type="nucleotide sequence ID" value="NZ_PZJX01000061.1"/>
</dbReference>
<keyword evidence="2" id="KW-1185">Reference proteome</keyword>